<comment type="caution">
    <text evidence="2">The sequence shown here is derived from an EMBL/GenBank/DDBJ whole genome shotgun (WGS) entry which is preliminary data.</text>
</comment>
<dbReference type="NCBIfam" id="NF040521">
    <property type="entry name" value="C45_proenzyme"/>
    <property type="match status" value="1"/>
</dbReference>
<dbReference type="Pfam" id="PF03417">
    <property type="entry name" value="AAT"/>
    <property type="match status" value="1"/>
</dbReference>
<gene>
    <name evidence="2" type="ORF">IW245_006026</name>
</gene>
<feature type="domain" description="Peptidase C45 hydrolase" evidence="1">
    <location>
        <begin position="116"/>
        <end position="344"/>
    </location>
</feature>
<dbReference type="InterPro" id="IPR047801">
    <property type="entry name" value="Peptidase_C45"/>
</dbReference>
<sequence>MTLPVIVAEGTPTEIGVSYGRQAAELIAGNFADYLVKFRVSGGHDPETVTRLGEEFRATTRRYTPRIAAMLDGVAEGSGLPVGDIYALNARTELMVPKITECTGVAVLPEHTSSGHTLLGQNWDWYPSQSPFTLVLATRDERGHEVLALAEAGMLAKAGLNSAGVGVGVNLLASDRDGGPGGVPYHVLIRAVLDAQEGISVSLGVCSLPRSASINLLIGVAGGTAVDLELAPGLTGRLLPVDGLLTHSNHFVSGIGIRDRFYDLGGGSSLFRDFRLRQVLGAAAAERRVAEKDVAEALQDHLGYPYAICRHVNPADPEELWSVTASSVVMDLDDRRMMVTSGAPCANPYQTIELRDVFDSARPISGF</sequence>
<dbReference type="Gene3D" id="1.10.10.2120">
    <property type="match status" value="1"/>
</dbReference>
<dbReference type="Gene3D" id="3.60.60.10">
    <property type="entry name" value="Penicillin V Acylase, Chain A"/>
    <property type="match status" value="1"/>
</dbReference>
<name>A0A8J7KYY5_9ACTN</name>
<protein>
    <submittedName>
        <fullName evidence="2">Isopenicillin-N N-acyltransferase-like protein</fullName>
    </submittedName>
</protein>
<dbReference type="Proteomes" id="UP000622552">
    <property type="component" value="Unassembled WGS sequence"/>
</dbReference>
<dbReference type="EMBL" id="JADOUF010000001">
    <property type="protein sequence ID" value="MBG6139832.1"/>
    <property type="molecule type" value="Genomic_DNA"/>
</dbReference>
<dbReference type="RefSeq" id="WP_197006446.1">
    <property type="nucleotide sequence ID" value="NZ_BONS01000006.1"/>
</dbReference>
<dbReference type="PANTHER" id="PTHR34180:SF1">
    <property type="entry name" value="BETA-ALANYL-DOPAMINE_CARCININE HYDROLASE"/>
    <property type="match status" value="1"/>
</dbReference>
<dbReference type="InterPro" id="IPR047794">
    <property type="entry name" value="C45_proenzyme-like"/>
</dbReference>
<organism evidence="2 3">
    <name type="scientific">Longispora fulva</name>
    <dbReference type="NCBI Taxonomy" id="619741"/>
    <lineage>
        <taxon>Bacteria</taxon>
        <taxon>Bacillati</taxon>
        <taxon>Actinomycetota</taxon>
        <taxon>Actinomycetes</taxon>
        <taxon>Micromonosporales</taxon>
        <taxon>Micromonosporaceae</taxon>
        <taxon>Longispora</taxon>
    </lineage>
</organism>
<proteinExistence type="predicted"/>
<evidence type="ECO:0000259" key="1">
    <source>
        <dbReference type="Pfam" id="PF03417"/>
    </source>
</evidence>
<dbReference type="InterPro" id="IPR005079">
    <property type="entry name" value="Peptidase_C45_hydrolase"/>
</dbReference>
<dbReference type="AlphaFoldDB" id="A0A8J7KYY5"/>
<dbReference type="PANTHER" id="PTHR34180">
    <property type="entry name" value="PEPTIDASE C45"/>
    <property type="match status" value="1"/>
</dbReference>
<evidence type="ECO:0000313" key="3">
    <source>
        <dbReference type="Proteomes" id="UP000622552"/>
    </source>
</evidence>
<keyword evidence="3" id="KW-1185">Reference proteome</keyword>
<evidence type="ECO:0000313" key="2">
    <source>
        <dbReference type="EMBL" id="MBG6139832.1"/>
    </source>
</evidence>
<accession>A0A8J7KYY5</accession>
<reference evidence="2" key="1">
    <citation type="submission" date="2020-11" db="EMBL/GenBank/DDBJ databases">
        <title>Sequencing the genomes of 1000 actinobacteria strains.</title>
        <authorList>
            <person name="Klenk H.-P."/>
        </authorList>
    </citation>
    <scope>NUCLEOTIDE SEQUENCE</scope>
    <source>
        <strain evidence="2">DSM 45356</strain>
    </source>
</reference>